<dbReference type="Proteomes" id="UP000228781">
    <property type="component" value="Unassembled WGS sequence"/>
</dbReference>
<dbReference type="AlphaFoldDB" id="A0A2M8EJN8"/>
<dbReference type="EMBL" id="PFSK01000014">
    <property type="protein sequence ID" value="PJC22962.1"/>
    <property type="molecule type" value="Genomic_DNA"/>
</dbReference>
<proteinExistence type="predicted"/>
<evidence type="ECO:0000313" key="2">
    <source>
        <dbReference type="Proteomes" id="UP000228781"/>
    </source>
</evidence>
<organism evidence="1 2">
    <name type="scientific">candidate division WWE3 bacterium CG_4_9_14_0_2_um_filter_48_10</name>
    <dbReference type="NCBI Taxonomy" id="1975078"/>
    <lineage>
        <taxon>Bacteria</taxon>
        <taxon>Katanobacteria</taxon>
    </lineage>
</organism>
<reference evidence="2" key="1">
    <citation type="submission" date="2017-09" db="EMBL/GenBank/DDBJ databases">
        <title>Depth-based differentiation of microbial function through sediment-hosted aquifers and enrichment of novel symbionts in the deep terrestrial subsurface.</title>
        <authorList>
            <person name="Probst A.J."/>
            <person name="Ladd B."/>
            <person name="Jarett J.K."/>
            <person name="Geller-Mcgrath D.E."/>
            <person name="Sieber C.M.K."/>
            <person name="Emerson J.B."/>
            <person name="Anantharaman K."/>
            <person name="Thomas B.C."/>
            <person name="Malmstrom R."/>
            <person name="Stieglmeier M."/>
            <person name="Klingl A."/>
            <person name="Woyke T."/>
            <person name="Ryan C.M."/>
            <person name="Banfield J.F."/>
        </authorList>
    </citation>
    <scope>NUCLEOTIDE SEQUENCE [LARGE SCALE GENOMIC DNA]</scope>
</reference>
<gene>
    <name evidence="1" type="ORF">CO059_01100</name>
</gene>
<dbReference type="SUPFAM" id="SSF55486">
    <property type="entry name" value="Metalloproteases ('zincins'), catalytic domain"/>
    <property type="match status" value="1"/>
</dbReference>
<sequence length="218" mass="25209">MEHVVRPVWIALADTIAPADIKERCRQSFEHIRQYFLKEVGKTLQVEELMIIQTHHTAEDLQRHRSGDIPLPKDLDRICQERCGPRYYSKLSDLDILCFNLIILIREKLNADNTQAWVIFTPVVAQESFGYTATGLQVESGGYAIISSHLLTHWGPDGRAEGRITHELGHVFGLGHNQEASHRFMNRQDYLLPLMDCTLNQKERWILSRSPFFTEEKL</sequence>
<evidence type="ECO:0000313" key="1">
    <source>
        <dbReference type="EMBL" id="PJC22962.1"/>
    </source>
</evidence>
<name>A0A2M8EJN8_UNCKA</name>
<protein>
    <submittedName>
        <fullName evidence="1">Uncharacterized protein</fullName>
    </submittedName>
</protein>
<comment type="caution">
    <text evidence="1">The sequence shown here is derived from an EMBL/GenBank/DDBJ whole genome shotgun (WGS) entry which is preliminary data.</text>
</comment>
<accession>A0A2M8EJN8</accession>